<evidence type="ECO:0000313" key="3">
    <source>
        <dbReference type="Proteomes" id="UP000589626"/>
    </source>
</evidence>
<sequence length="221" mass="23745">MLLLVSACGGLTDETNRSTDPSARSSSRADHTVDPGQERNPWAIHQITGWEVEWYDSLPSLTDSADLVAVGTVTDARPGRTWVESEGDETMTSEMTVYTVELGEILGGKPVGPTSGEITLEFGPNTPSAVEERTAVVGETSLFILRRKGAPIPSIERLEPMKDEFAREVYRVVNSAGLIDEVNGAAELPLGEADQAWSAELERGSFADVVERVRAAVAQGS</sequence>
<name>A0A7W4Z437_9ACTN</name>
<evidence type="ECO:0000256" key="1">
    <source>
        <dbReference type="SAM" id="MobiDB-lite"/>
    </source>
</evidence>
<organism evidence="2 3">
    <name type="scientific">Nocardioides soli</name>
    <dbReference type="NCBI Taxonomy" id="1036020"/>
    <lineage>
        <taxon>Bacteria</taxon>
        <taxon>Bacillati</taxon>
        <taxon>Actinomycetota</taxon>
        <taxon>Actinomycetes</taxon>
        <taxon>Propionibacteriales</taxon>
        <taxon>Nocardioidaceae</taxon>
        <taxon>Nocardioides</taxon>
    </lineage>
</organism>
<accession>A0A7W4Z437</accession>
<dbReference type="Proteomes" id="UP000589626">
    <property type="component" value="Unassembled WGS sequence"/>
</dbReference>
<feature type="compositionally biased region" description="Basic and acidic residues" evidence="1">
    <location>
        <begin position="27"/>
        <end position="37"/>
    </location>
</feature>
<feature type="region of interest" description="Disordered" evidence="1">
    <location>
        <begin position="8"/>
        <end position="40"/>
    </location>
</feature>
<dbReference type="RefSeq" id="WP_183594342.1">
    <property type="nucleotide sequence ID" value="NZ_JACHWR010000003.1"/>
</dbReference>
<gene>
    <name evidence="2" type="ORF">FHU40_004313</name>
</gene>
<proteinExistence type="predicted"/>
<dbReference type="AlphaFoldDB" id="A0A7W4Z437"/>
<dbReference type="EMBL" id="JACHWR010000003">
    <property type="protein sequence ID" value="MBB3044476.1"/>
    <property type="molecule type" value="Genomic_DNA"/>
</dbReference>
<keyword evidence="3" id="KW-1185">Reference proteome</keyword>
<protein>
    <submittedName>
        <fullName evidence="2">Uncharacterized protein</fullName>
    </submittedName>
</protein>
<evidence type="ECO:0000313" key="2">
    <source>
        <dbReference type="EMBL" id="MBB3044476.1"/>
    </source>
</evidence>
<reference evidence="2 3" key="1">
    <citation type="submission" date="2020-08" db="EMBL/GenBank/DDBJ databases">
        <title>Sequencing the genomes of 1000 actinobacteria strains.</title>
        <authorList>
            <person name="Klenk H.-P."/>
        </authorList>
    </citation>
    <scope>NUCLEOTIDE SEQUENCE [LARGE SCALE GENOMIC DNA]</scope>
    <source>
        <strain evidence="2 3">DSM 105498</strain>
    </source>
</reference>
<comment type="caution">
    <text evidence="2">The sequence shown here is derived from an EMBL/GenBank/DDBJ whole genome shotgun (WGS) entry which is preliminary data.</text>
</comment>